<dbReference type="PANTHER" id="PTHR48079">
    <property type="entry name" value="PROTEIN YEEZ"/>
    <property type="match status" value="1"/>
</dbReference>
<name>A0A9P4GZP2_9PLEO</name>
<dbReference type="GO" id="GO:0004029">
    <property type="term" value="F:aldehyde dehydrogenase (NAD+) activity"/>
    <property type="evidence" value="ECO:0007669"/>
    <property type="project" value="TreeGrafter"/>
</dbReference>
<keyword evidence="3" id="KW-1185">Reference proteome</keyword>
<dbReference type="PANTHER" id="PTHR48079:SF7">
    <property type="entry name" value="NAD(P)-BINDING DOMAIN-CONTAINING PROTEIN-RELATED"/>
    <property type="match status" value="1"/>
</dbReference>
<dbReference type="InterPro" id="IPR016040">
    <property type="entry name" value="NAD(P)-bd_dom"/>
</dbReference>
<dbReference type="GO" id="GO:0005737">
    <property type="term" value="C:cytoplasm"/>
    <property type="evidence" value="ECO:0007669"/>
    <property type="project" value="TreeGrafter"/>
</dbReference>
<evidence type="ECO:0000313" key="3">
    <source>
        <dbReference type="Proteomes" id="UP000799777"/>
    </source>
</evidence>
<dbReference type="EMBL" id="ML978295">
    <property type="protein sequence ID" value="KAF2024440.1"/>
    <property type="molecule type" value="Genomic_DNA"/>
</dbReference>
<dbReference type="OrthoDB" id="2130169at2759"/>
<dbReference type="InterPro" id="IPR051783">
    <property type="entry name" value="NAD(P)-dependent_oxidoreduct"/>
</dbReference>
<reference evidence="2" key="1">
    <citation type="journal article" date="2020" name="Stud. Mycol.">
        <title>101 Dothideomycetes genomes: a test case for predicting lifestyles and emergence of pathogens.</title>
        <authorList>
            <person name="Haridas S."/>
            <person name="Albert R."/>
            <person name="Binder M."/>
            <person name="Bloem J."/>
            <person name="Labutti K."/>
            <person name="Salamov A."/>
            <person name="Andreopoulos B."/>
            <person name="Baker S."/>
            <person name="Barry K."/>
            <person name="Bills G."/>
            <person name="Bluhm B."/>
            <person name="Cannon C."/>
            <person name="Castanera R."/>
            <person name="Culley D."/>
            <person name="Daum C."/>
            <person name="Ezra D."/>
            <person name="Gonzalez J."/>
            <person name="Henrissat B."/>
            <person name="Kuo A."/>
            <person name="Liang C."/>
            <person name="Lipzen A."/>
            <person name="Lutzoni F."/>
            <person name="Magnuson J."/>
            <person name="Mondo S."/>
            <person name="Nolan M."/>
            <person name="Ohm R."/>
            <person name="Pangilinan J."/>
            <person name="Park H.-J."/>
            <person name="Ramirez L."/>
            <person name="Alfaro M."/>
            <person name="Sun H."/>
            <person name="Tritt A."/>
            <person name="Yoshinaga Y."/>
            <person name="Zwiers L.-H."/>
            <person name="Turgeon B."/>
            <person name="Goodwin S."/>
            <person name="Spatafora J."/>
            <person name="Crous P."/>
            <person name="Grigoriev I."/>
        </authorList>
    </citation>
    <scope>NUCLEOTIDE SEQUENCE</scope>
    <source>
        <strain evidence="2">CBS 110217</strain>
    </source>
</reference>
<dbReference type="Pfam" id="PF13460">
    <property type="entry name" value="NAD_binding_10"/>
    <property type="match status" value="1"/>
</dbReference>
<organism evidence="2 3">
    <name type="scientific">Setomelanomma holmii</name>
    <dbReference type="NCBI Taxonomy" id="210430"/>
    <lineage>
        <taxon>Eukaryota</taxon>
        <taxon>Fungi</taxon>
        <taxon>Dikarya</taxon>
        <taxon>Ascomycota</taxon>
        <taxon>Pezizomycotina</taxon>
        <taxon>Dothideomycetes</taxon>
        <taxon>Pleosporomycetidae</taxon>
        <taxon>Pleosporales</taxon>
        <taxon>Pleosporineae</taxon>
        <taxon>Phaeosphaeriaceae</taxon>
        <taxon>Setomelanomma</taxon>
    </lineage>
</organism>
<sequence length="358" mass="38780">MPKLFITGATGYVGGDALYAIANTYPDLEITALVRNSDKGAKVASQYSKIRLVYGDLDSTDLITKEAAAADVVLHCANCDHLGSAQAIVAGLSQSEKQTYLIHTSGTGILSYQDFNENTYGITREKVYDDWDGIADVTGIDDSAIHRNVDKIILGAGAVSGGKIRSAIVCPPCIYGPGRGPDNQRSVQVYEMTRAILERHKGFVVNEGVNRWTEVHVQDLSEAFLALVTAALSPDGAKATWNDKGYYFTESGEFSWGDIGTQIAKIAFDKKLINSADVDHISKEEADKLTGFGSYLWGTNSRCKAIRANKLFSWTPKQKSLVDLLPEIVDDEARKLGLTKGHAAHAAGETNPYIPAQQ</sequence>
<evidence type="ECO:0000259" key="1">
    <source>
        <dbReference type="Pfam" id="PF13460"/>
    </source>
</evidence>
<dbReference type="InterPro" id="IPR036291">
    <property type="entry name" value="NAD(P)-bd_dom_sf"/>
</dbReference>
<proteinExistence type="predicted"/>
<dbReference type="AlphaFoldDB" id="A0A9P4GZP2"/>
<feature type="domain" description="NAD(P)-binding" evidence="1">
    <location>
        <begin position="8"/>
        <end position="98"/>
    </location>
</feature>
<dbReference type="Gene3D" id="3.40.50.720">
    <property type="entry name" value="NAD(P)-binding Rossmann-like Domain"/>
    <property type="match status" value="2"/>
</dbReference>
<accession>A0A9P4GZP2</accession>
<evidence type="ECO:0000313" key="2">
    <source>
        <dbReference type="EMBL" id="KAF2024440.1"/>
    </source>
</evidence>
<dbReference type="Proteomes" id="UP000799777">
    <property type="component" value="Unassembled WGS sequence"/>
</dbReference>
<protein>
    <submittedName>
        <fullName evidence="2">NAD(P)-binding protein</fullName>
    </submittedName>
</protein>
<gene>
    <name evidence="2" type="ORF">EK21DRAFT_104652</name>
</gene>
<comment type="caution">
    <text evidence="2">The sequence shown here is derived from an EMBL/GenBank/DDBJ whole genome shotgun (WGS) entry which is preliminary data.</text>
</comment>
<dbReference type="SUPFAM" id="SSF51735">
    <property type="entry name" value="NAD(P)-binding Rossmann-fold domains"/>
    <property type="match status" value="1"/>
</dbReference>